<name>A0A1A8ELA9_9TELE</name>
<organism evidence="4">
    <name type="scientific">Nothobranchius korthausae</name>
    <dbReference type="NCBI Taxonomy" id="1143690"/>
    <lineage>
        <taxon>Eukaryota</taxon>
        <taxon>Metazoa</taxon>
        <taxon>Chordata</taxon>
        <taxon>Craniata</taxon>
        <taxon>Vertebrata</taxon>
        <taxon>Euteleostomi</taxon>
        <taxon>Actinopterygii</taxon>
        <taxon>Neopterygii</taxon>
        <taxon>Teleostei</taxon>
        <taxon>Neoteleostei</taxon>
        <taxon>Acanthomorphata</taxon>
        <taxon>Ovalentaria</taxon>
        <taxon>Atherinomorphae</taxon>
        <taxon>Cyprinodontiformes</taxon>
        <taxon>Nothobranchiidae</taxon>
        <taxon>Nothobranchius</taxon>
    </lineage>
</organism>
<feature type="transmembrane region" description="Helical" evidence="2">
    <location>
        <begin position="568"/>
        <end position="594"/>
    </location>
</feature>
<feature type="region of interest" description="Disordered" evidence="1">
    <location>
        <begin position="197"/>
        <end position="217"/>
    </location>
</feature>
<dbReference type="SUPFAM" id="SSF58069">
    <property type="entry name" value="Virus ectodomain"/>
    <property type="match status" value="1"/>
</dbReference>
<dbReference type="PANTHER" id="PTHR10424:SF80">
    <property type="entry name" value="ENVELOPE GLYCOPROTEIN"/>
    <property type="match status" value="1"/>
</dbReference>
<keyword evidence="2" id="KW-1133">Transmembrane helix</keyword>
<dbReference type="AlphaFoldDB" id="A0A1A8ELA9"/>
<evidence type="ECO:0000256" key="1">
    <source>
        <dbReference type="SAM" id="MobiDB-lite"/>
    </source>
</evidence>
<gene>
    <name evidence="4" type="primary">Nfu_g_1_009960</name>
</gene>
<keyword evidence="3" id="KW-0732">Signal</keyword>
<protein>
    <submittedName>
        <fullName evidence="4">Uncharacterized protein</fullName>
    </submittedName>
</protein>
<evidence type="ECO:0000313" key="4">
    <source>
        <dbReference type="EMBL" id="SBQ47331.1"/>
    </source>
</evidence>
<proteinExistence type="predicted"/>
<reference evidence="4" key="2">
    <citation type="submission" date="2016-06" db="EMBL/GenBank/DDBJ databases">
        <title>The genome of a short-lived fish provides insights into sex chromosome evolution and the genetic control of aging.</title>
        <authorList>
            <person name="Reichwald K."/>
            <person name="Felder M."/>
            <person name="Petzold A."/>
            <person name="Koch P."/>
            <person name="Groth M."/>
            <person name="Platzer M."/>
        </authorList>
    </citation>
    <scope>NUCLEOTIDE SEQUENCE</scope>
    <source>
        <tissue evidence="4">Brain</tissue>
    </source>
</reference>
<dbReference type="Gene3D" id="1.10.287.210">
    <property type="match status" value="1"/>
</dbReference>
<feature type="signal peptide" evidence="3">
    <location>
        <begin position="1"/>
        <end position="15"/>
    </location>
</feature>
<evidence type="ECO:0000256" key="2">
    <source>
        <dbReference type="SAM" id="Phobius"/>
    </source>
</evidence>
<reference evidence="4" key="1">
    <citation type="submission" date="2016-05" db="EMBL/GenBank/DDBJ databases">
        <authorList>
            <person name="Lavstsen T."/>
            <person name="Jespersen J.S."/>
        </authorList>
    </citation>
    <scope>NUCLEOTIDE SEQUENCE</scope>
    <source>
        <tissue evidence="4">Brain</tissue>
    </source>
</reference>
<dbReference type="CDD" id="cd09951">
    <property type="entry name" value="HERV-Rb-like_HR1-HR2"/>
    <property type="match status" value="1"/>
</dbReference>
<evidence type="ECO:0000256" key="3">
    <source>
        <dbReference type="SAM" id="SignalP"/>
    </source>
</evidence>
<feature type="chain" id="PRO_5012498070" evidence="3">
    <location>
        <begin position="16"/>
        <end position="653"/>
    </location>
</feature>
<keyword evidence="2" id="KW-0812">Transmembrane</keyword>
<dbReference type="Pfam" id="PF00429">
    <property type="entry name" value="TLV_coat"/>
    <property type="match status" value="1"/>
</dbReference>
<dbReference type="EMBL" id="HAEB01000856">
    <property type="protein sequence ID" value="SBQ47331.1"/>
    <property type="molecule type" value="Transcribed_RNA"/>
</dbReference>
<accession>A0A1A8ELA9</accession>
<dbReference type="InterPro" id="IPR018154">
    <property type="entry name" value="TLV/ENV_coat_polyprotein"/>
</dbReference>
<sequence length="653" mass="72262">MLLILLILSVGIVDSFYTPVSYYYANSEKQTPLLSNFSNPCREKGKGYSPDPYFCYNGTRTDAKVIFNLADITVGGYKGNIWEGYDWYLDSSGLKTHGPNWGEVFATTGSWARGSYGYTERAQKWSKRMSMVLTSRQIIIHLNTTAYPLEPPTKQWSATRNPPCHAFTLCVWRPNAIDPCTRFGLCPNLTATTTTISARVSSTPPKPENRMGVLTRGPRTSSISTVSLINGNPTTDEWFQVTTGISGFSNNWLLMVEQAASAAKQSCVVCMGPRPLLQIAPANLDSTCMLPVMTSTNPTKNCSFWDEIYPVTGPDRRKPYFSSKVAKFQFTCVNITGKGPKWGRLNKSWCSEVVKVSVPFKPVPRADIWWWCGDNRLFDKLPMNVTGTCALVSLLLPVSVYPTSAQELVERLQTDLTYIGAIGVPRGVPDEYKLVNQVAAGFESALCWWCTINKNVDRINYIHFNVQRLGNWTQSGFEAVHGQLAATSLMAFQNRIALDMILAEKGGVCIIFGENCCSFIPNNTAADGSLTVALEGLRTLNGKMKEHSGVDTSMWDSMFDMFGRYRTLVSSVLVSIAVFAAILTLCGCCCIPCIRALITRLINVAIAPSSGLFAHEFPVAQEFPLFVVPDFEDLGEEDEAQKCHVEMLFGSDL</sequence>
<dbReference type="PANTHER" id="PTHR10424">
    <property type="entry name" value="VIRAL ENVELOPE PROTEIN"/>
    <property type="match status" value="1"/>
</dbReference>
<keyword evidence="2" id="KW-0472">Membrane</keyword>